<accession>A0ABD0M8B2</accession>
<evidence type="ECO:0000313" key="2">
    <source>
        <dbReference type="Proteomes" id="UP001519460"/>
    </source>
</evidence>
<keyword evidence="2" id="KW-1185">Reference proteome</keyword>
<sequence>QWKLPFAEKFDVFSIKMASRKRVRQFHGDNAKMHLRIRTRSRWNQMMEHLKPI</sequence>
<comment type="caution">
    <text evidence="1">The sequence shown here is derived from an EMBL/GenBank/DDBJ whole genome shotgun (WGS) entry which is preliminary data.</text>
</comment>
<dbReference type="AlphaFoldDB" id="A0ABD0M8B2"/>
<evidence type="ECO:0000313" key="1">
    <source>
        <dbReference type="EMBL" id="KAK7507772.1"/>
    </source>
</evidence>
<gene>
    <name evidence="1" type="ORF">BaRGS_00000737</name>
</gene>
<reference evidence="1 2" key="1">
    <citation type="journal article" date="2023" name="Sci. Data">
        <title>Genome assembly of the Korean intertidal mud-creeper Batillaria attramentaria.</title>
        <authorList>
            <person name="Patra A.K."/>
            <person name="Ho P.T."/>
            <person name="Jun S."/>
            <person name="Lee S.J."/>
            <person name="Kim Y."/>
            <person name="Won Y.J."/>
        </authorList>
    </citation>
    <scope>NUCLEOTIDE SEQUENCE [LARGE SCALE GENOMIC DNA]</scope>
    <source>
        <strain evidence="1">Wonlab-2016</strain>
    </source>
</reference>
<protein>
    <submittedName>
        <fullName evidence="1">Uncharacterized protein</fullName>
    </submittedName>
</protein>
<organism evidence="1 2">
    <name type="scientific">Batillaria attramentaria</name>
    <dbReference type="NCBI Taxonomy" id="370345"/>
    <lineage>
        <taxon>Eukaryota</taxon>
        <taxon>Metazoa</taxon>
        <taxon>Spiralia</taxon>
        <taxon>Lophotrochozoa</taxon>
        <taxon>Mollusca</taxon>
        <taxon>Gastropoda</taxon>
        <taxon>Caenogastropoda</taxon>
        <taxon>Sorbeoconcha</taxon>
        <taxon>Cerithioidea</taxon>
        <taxon>Batillariidae</taxon>
        <taxon>Batillaria</taxon>
    </lineage>
</organism>
<feature type="non-terminal residue" evidence="1">
    <location>
        <position position="1"/>
    </location>
</feature>
<dbReference type="Proteomes" id="UP001519460">
    <property type="component" value="Unassembled WGS sequence"/>
</dbReference>
<name>A0ABD0M8B2_9CAEN</name>
<proteinExistence type="predicted"/>
<dbReference type="EMBL" id="JACVVK020000003">
    <property type="protein sequence ID" value="KAK7507772.1"/>
    <property type="molecule type" value="Genomic_DNA"/>
</dbReference>